<keyword evidence="5" id="KW-0539">Nucleus</keyword>
<dbReference type="InterPro" id="IPR036427">
    <property type="entry name" value="Bromodomain-like_sf"/>
</dbReference>
<evidence type="ECO:0000256" key="1">
    <source>
        <dbReference type="ARBA" id="ARBA00004123"/>
    </source>
</evidence>
<evidence type="ECO:0000313" key="11">
    <source>
        <dbReference type="Proteomes" id="UP000019132"/>
    </source>
</evidence>
<dbReference type="GO" id="GO:0005634">
    <property type="term" value="C:nucleus"/>
    <property type="evidence" value="ECO:0007669"/>
    <property type="project" value="UniProtKB-SubCell"/>
</dbReference>
<dbReference type="GO" id="GO:0000785">
    <property type="term" value="C:chromatin"/>
    <property type="evidence" value="ECO:0007669"/>
    <property type="project" value="TreeGrafter"/>
</dbReference>
<dbReference type="eggNOG" id="KOG1245">
    <property type="taxonomic scope" value="Eukaryota"/>
</dbReference>
<dbReference type="Proteomes" id="UP000019132">
    <property type="component" value="Unassembled WGS sequence"/>
</dbReference>
<dbReference type="InterPro" id="IPR018359">
    <property type="entry name" value="Bromodomain_CS"/>
</dbReference>
<dbReference type="Gene3D" id="1.20.920.10">
    <property type="entry name" value="Bromodomain-like"/>
    <property type="match status" value="2"/>
</dbReference>
<dbReference type="PROSITE" id="PS00633">
    <property type="entry name" value="BROMODOMAIN_1"/>
    <property type="match status" value="1"/>
</dbReference>
<keyword evidence="7" id="KW-0175">Coiled coil</keyword>
<evidence type="ECO:0000313" key="10">
    <source>
        <dbReference type="EnsemblProtists" id="PYU1_T007093"/>
    </source>
</evidence>
<keyword evidence="3 6" id="KW-0103">Bromodomain</keyword>
<dbReference type="OMA" id="DMAQHEC"/>
<name>K3WQ51_GLOUD</name>
<evidence type="ECO:0000259" key="9">
    <source>
        <dbReference type="PROSITE" id="PS50014"/>
    </source>
</evidence>
<dbReference type="InParanoid" id="K3WQ51"/>
<feature type="coiled-coil region" evidence="7">
    <location>
        <begin position="313"/>
        <end position="340"/>
    </location>
</feature>
<dbReference type="STRING" id="431595.K3WQ51"/>
<dbReference type="eggNOG" id="KOG0008">
    <property type="taxonomic scope" value="Eukaryota"/>
</dbReference>
<dbReference type="PANTHER" id="PTHR45915:SF2">
    <property type="entry name" value="TOUTATIS, ISOFORM E"/>
    <property type="match status" value="1"/>
</dbReference>
<accession>K3WQ51</accession>
<evidence type="ECO:0000256" key="6">
    <source>
        <dbReference type="PROSITE-ProRule" id="PRU00035"/>
    </source>
</evidence>
<dbReference type="EnsemblProtists" id="PYU1_T007093">
    <property type="protein sequence ID" value="PYU1_T007093"/>
    <property type="gene ID" value="PYU1_G007078"/>
</dbReference>
<dbReference type="PANTHER" id="PTHR45915">
    <property type="entry name" value="TRANSCRIPTION INTERMEDIARY FACTOR"/>
    <property type="match status" value="1"/>
</dbReference>
<dbReference type="EMBL" id="GL376560">
    <property type="status" value="NOT_ANNOTATED_CDS"/>
    <property type="molecule type" value="Genomic_DNA"/>
</dbReference>
<dbReference type="PRINTS" id="PR00503">
    <property type="entry name" value="BROMODOMAIN"/>
</dbReference>
<evidence type="ECO:0000256" key="5">
    <source>
        <dbReference type="ARBA" id="ARBA00023242"/>
    </source>
</evidence>
<organism evidence="10 11">
    <name type="scientific">Globisporangium ultimum (strain ATCC 200006 / CBS 805.95 / DAOM BR144)</name>
    <name type="common">Pythium ultimum</name>
    <dbReference type="NCBI Taxonomy" id="431595"/>
    <lineage>
        <taxon>Eukaryota</taxon>
        <taxon>Sar</taxon>
        <taxon>Stramenopiles</taxon>
        <taxon>Oomycota</taxon>
        <taxon>Peronosporomycetes</taxon>
        <taxon>Pythiales</taxon>
        <taxon>Pythiaceae</taxon>
        <taxon>Globisporangium</taxon>
    </lineage>
</organism>
<dbReference type="SUPFAM" id="SSF47370">
    <property type="entry name" value="Bromodomain"/>
    <property type="match status" value="2"/>
</dbReference>
<dbReference type="SMART" id="SM00297">
    <property type="entry name" value="BROMO"/>
    <property type="match status" value="2"/>
</dbReference>
<dbReference type="HOGENOM" id="CLU_007527_0_0_1"/>
<comment type="subcellular location">
    <subcellularLocation>
        <location evidence="1">Nucleus</location>
    </subcellularLocation>
</comment>
<keyword evidence="2" id="KW-0805">Transcription regulation</keyword>
<evidence type="ECO:0000256" key="3">
    <source>
        <dbReference type="ARBA" id="ARBA00023117"/>
    </source>
</evidence>
<dbReference type="InterPro" id="IPR001487">
    <property type="entry name" value="Bromodomain"/>
</dbReference>
<evidence type="ECO:0000256" key="8">
    <source>
        <dbReference type="SAM" id="MobiDB-lite"/>
    </source>
</evidence>
<evidence type="ECO:0000256" key="2">
    <source>
        <dbReference type="ARBA" id="ARBA00023015"/>
    </source>
</evidence>
<evidence type="ECO:0000256" key="7">
    <source>
        <dbReference type="SAM" id="Coils"/>
    </source>
</evidence>
<protein>
    <recommendedName>
        <fullName evidence="9">Bromo domain-containing protein</fullName>
    </recommendedName>
</protein>
<dbReference type="eggNOG" id="KOG1474">
    <property type="taxonomic scope" value="Eukaryota"/>
</dbReference>
<feature type="domain" description="Bromo" evidence="9">
    <location>
        <begin position="618"/>
        <end position="680"/>
    </location>
</feature>
<dbReference type="Pfam" id="PF15613">
    <property type="entry name" value="WSD"/>
    <property type="match status" value="1"/>
</dbReference>
<dbReference type="VEuPathDB" id="FungiDB:PYU1_G007078"/>
<reference evidence="10" key="3">
    <citation type="submission" date="2015-02" db="UniProtKB">
        <authorList>
            <consortium name="EnsemblProtists"/>
        </authorList>
    </citation>
    <scope>IDENTIFICATION</scope>
    <source>
        <strain evidence="10">DAOM BR144</strain>
    </source>
</reference>
<dbReference type="Pfam" id="PF00439">
    <property type="entry name" value="Bromodomain"/>
    <property type="match status" value="2"/>
</dbReference>
<sequence length="787" mass="89188">MAWQTICTFKNFVTLGPLSLEGLVHRMTTKCDEGTDIGLMQIFLAFLRAILAEKSFTSLMDDIVVEGNIKVSDLFVNSERTYGICERPYKDMLNIITWQDILRQLMSKDLGIDASIGHVEPLVGCEVVRQTLYMQTVSAPFNTPVDTSLKGLEDYTQIIKQPMDLGTIKTKLDSGGYEGPQGYERFAADVRLVWENALLYNGEDSEIGRSALGLSDIFEQDYQRFVVGPLRANDDRIEGCKKVKAELQERFAQQTQPSSSYVDIVHALYAFEFHELPISYKVGALSWLCSEFLKLDSIRTYIEAQMEHEVSIVRDHRKRAAELEARRKHAEKVRREKEAAFRKECISQGILPNSQNIFSEAMREKYDFIATFYKEIHLTSASEDGAFDQDKKNQIEEMKAELRAVIVRELPLGKDRYHNCYWVFKNDTCQRLFIEKCDSGHFVICKTSTELHTLLDWLNPKGSREMALLSKLTSLKETLLQNMQETAEGASDEIASKASGDIKVNLFPLPCGDIKQDYLIVNDKEGWLSSHSIVQKMLLSLRKHLTVAGILHDEWDSSTSWSSRVQESKSFNAVRALFAELEDTVVASTTAAETLRLSWQRKRREWRLALEGACTKLKSHSDAGPFLEAVSDRDFPEYKEIVLQPMNFGKMMEKAKTLQYQSASELLADVKLICNNCELFCEGRFPALPPLARNLVEMAEGLVKRSNKDIRACEKSMGNADATLSPEKVVKSPETSGESKEAADKEMSSGDQVDTTKPITAILRLENRLPEYVVDMKREAEFVAAKK</sequence>
<reference evidence="11" key="2">
    <citation type="submission" date="2010-04" db="EMBL/GenBank/DDBJ databases">
        <authorList>
            <person name="Buell R."/>
            <person name="Hamilton J."/>
            <person name="Hostetler J."/>
        </authorList>
    </citation>
    <scope>NUCLEOTIDE SEQUENCE [LARGE SCALE GENOMIC DNA]</scope>
    <source>
        <strain evidence="11">DAOM:BR144</strain>
    </source>
</reference>
<dbReference type="InterPro" id="IPR028941">
    <property type="entry name" value="WHIM2_dom"/>
</dbReference>
<feature type="region of interest" description="Disordered" evidence="8">
    <location>
        <begin position="722"/>
        <end position="757"/>
    </location>
</feature>
<evidence type="ECO:0000256" key="4">
    <source>
        <dbReference type="ARBA" id="ARBA00023163"/>
    </source>
</evidence>
<reference evidence="11" key="1">
    <citation type="journal article" date="2010" name="Genome Biol.">
        <title>Genome sequence of the necrotrophic plant pathogen Pythium ultimum reveals original pathogenicity mechanisms and effector repertoire.</title>
        <authorList>
            <person name="Levesque C.A."/>
            <person name="Brouwer H."/>
            <person name="Cano L."/>
            <person name="Hamilton J.P."/>
            <person name="Holt C."/>
            <person name="Huitema E."/>
            <person name="Raffaele S."/>
            <person name="Robideau G.P."/>
            <person name="Thines M."/>
            <person name="Win J."/>
            <person name="Zerillo M.M."/>
            <person name="Beakes G.W."/>
            <person name="Boore J.L."/>
            <person name="Busam D."/>
            <person name="Dumas B."/>
            <person name="Ferriera S."/>
            <person name="Fuerstenberg S.I."/>
            <person name="Gachon C.M."/>
            <person name="Gaulin E."/>
            <person name="Govers F."/>
            <person name="Grenville-Briggs L."/>
            <person name="Horner N."/>
            <person name="Hostetler J."/>
            <person name="Jiang R.H."/>
            <person name="Johnson J."/>
            <person name="Krajaejun T."/>
            <person name="Lin H."/>
            <person name="Meijer H.J."/>
            <person name="Moore B."/>
            <person name="Morris P."/>
            <person name="Phuntmart V."/>
            <person name="Puiu D."/>
            <person name="Shetty J."/>
            <person name="Stajich J.E."/>
            <person name="Tripathy S."/>
            <person name="Wawra S."/>
            <person name="van West P."/>
            <person name="Whitty B.R."/>
            <person name="Coutinho P.M."/>
            <person name="Henrissat B."/>
            <person name="Martin F."/>
            <person name="Thomas P.D."/>
            <person name="Tyler B.M."/>
            <person name="De Vries R.P."/>
            <person name="Kamoun S."/>
            <person name="Yandell M."/>
            <person name="Tisserat N."/>
            <person name="Buell C.R."/>
        </authorList>
    </citation>
    <scope>NUCLEOTIDE SEQUENCE</scope>
    <source>
        <strain evidence="11">DAOM:BR144</strain>
    </source>
</reference>
<proteinExistence type="predicted"/>
<keyword evidence="4" id="KW-0804">Transcription</keyword>
<dbReference type="AlphaFoldDB" id="K3WQ51"/>
<dbReference type="PROSITE" id="PS50014">
    <property type="entry name" value="BROMODOMAIN_2"/>
    <property type="match status" value="2"/>
</dbReference>
<feature type="compositionally biased region" description="Basic and acidic residues" evidence="8">
    <location>
        <begin position="737"/>
        <end position="748"/>
    </location>
</feature>
<keyword evidence="11" id="KW-1185">Reference proteome</keyword>
<feature type="domain" description="Bromo" evidence="9">
    <location>
        <begin position="133"/>
        <end position="208"/>
    </location>
</feature>